<dbReference type="NCBIfam" id="TIGR03352">
    <property type="entry name" value="VI_chp_3"/>
    <property type="match status" value="1"/>
</dbReference>
<dbReference type="Pfam" id="PF12790">
    <property type="entry name" value="T6SS-SciN"/>
    <property type="match status" value="1"/>
</dbReference>
<evidence type="ECO:0000313" key="2">
    <source>
        <dbReference type="EMBL" id="VFK40180.1"/>
    </source>
</evidence>
<proteinExistence type="predicted"/>
<sequence>MSNRLVALCAEMGRGGIREPTFFPSISLFSRYLRKVALLSFFVFPALVLSGCCATVEKSTQQTRTLLQADIRVSENSNPDPSGRPTPVTLRVYQLKSSRNFESADFPALYGNDEAVLGADLLFKEEMDVYPGIEIPFERKLEEATRYLGIMVAFRNAKNATWRALTDLPAGGAFPLLIKIDGFSVSIRKP</sequence>
<dbReference type="InterPro" id="IPR017734">
    <property type="entry name" value="T6SS_SciN"/>
</dbReference>
<reference evidence="3" key="1">
    <citation type="submission" date="2019-02" db="EMBL/GenBank/DDBJ databases">
        <authorList>
            <person name="Gruber-Vodicka R. H."/>
            <person name="Seah K. B. B."/>
        </authorList>
    </citation>
    <scope>NUCLEOTIDE SEQUENCE</scope>
    <source>
        <strain evidence="3">BECK_S127</strain>
        <strain evidence="2">BECK_S1320</strain>
        <strain evidence="1">BECK_S1321</strain>
    </source>
</reference>
<dbReference type="EMBL" id="CAADHB010000035">
    <property type="protein sequence ID" value="VFK79079.1"/>
    <property type="molecule type" value="Genomic_DNA"/>
</dbReference>
<organism evidence="3">
    <name type="scientific">Candidatus Kentrum sp. SD</name>
    <dbReference type="NCBI Taxonomy" id="2126332"/>
    <lineage>
        <taxon>Bacteria</taxon>
        <taxon>Pseudomonadati</taxon>
        <taxon>Pseudomonadota</taxon>
        <taxon>Gammaproteobacteria</taxon>
        <taxon>Candidatus Kentrum</taxon>
    </lineage>
</organism>
<evidence type="ECO:0000313" key="1">
    <source>
        <dbReference type="EMBL" id="VFK36663.1"/>
    </source>
</evidence>
<dbReference type="EMBL" id="CAADFR010000004">
    <property type="protein sequence ID" value="VFK36663.1"/>
    <property type="molecule type" value="Genomic_DNA"/>
</dbReference>
<dbReference type="PANTHER" id="PTHR37625:SF4">
    <property type="entry name" value="OUTER MEMBRANE LIPOPROTEIN"/>
    <property type="match status" value="1"/>
</dbReference>
<gene>
    <name evidence="3" type="ORF">BECKSD772D_GA0070982_10355</name>
    <name evidence="2" type="ORF">BECKSD772E_GA0070983_10054</name>
    <name evidence="1" type="ORF">BECKSD772F_GA0070984_10044</name>
</gene>
<protein>
    <submittedName>
        <fullName evidence="3">Type VI secretion system protein VasD</fullName>
    </submittedName>
</protein>
<evidence type="ECO:0000313" key="3">
    <source>
        <dbReference type="EMBL" id="VFK79079.1"/>
    </source>
</evidence>
<name>A0A451BLA3_9GAMM</name>
<dbReference type="EMBL" id="CAADFU010000005">
    <property type="protein sequence ID" value="VFK40180.1"/>
    <property type="molecule type" value="Genomic_DNA"/>
</dbReference>
<dbReference type="PANTHER" id="PTHR37625">
    <property type="entry name" value="OUTER MEMBRANE LIPOPROTEIN-RELATED"/>
    <property type="match status" value="1"/>
</dbReference>
<dbReference type="AlphaFoldDB" id="A0A451BLA3"/>
<accession>A0A451BLA3</accession>
<dbReference type="InterPro" id="IPR038706">
    <property type="entry name" value="Type_VI_SciN-like_sf"/>
</dbReference>
<dbReference type="Gene3D" id="2.60.40.4150">
    <property type="entry name" value="Type VI secretion system, lipoprotein SciN"/>
    <property type="match status" value="1"/>
</dbReference>